<keyword evidence="5" id="KW-0175">Coiled coil</keyword>
<dbReference type="FunFam" id="2.30.29.30:FF:000269">
    <property type="entry name" value="Synaptosomal-associated protein 47"/>
    <property type="match status" value="1"/>
</dbReference>
<dbReference type="GO" id="GO:0007165">
    <property type="term" value="P:signal transduction"/>
    <property type="evidence" value="ECO:0007669"/>
    <property type="project" value="InterPro"/>
</dbReference>
<dbReference type="GO" id="GO:0012505">
    <property type="term" value="C:endomembrane system"/>
    <property type="evidence" value="ECO:0007669"/>
    <property type="project" value="UniProtKB-SubCell"/>
</dbReference>
<dbReference type="InterPro" id="IPR004182">
    <property type="entry name" value="GRAM"/>
</dbReference>
<dbReference type="STRING" id="7739.C3ZGI7"/>
<dbReference type="FunFam" id="1.20.5.110:FF:000052">
    <property type="entry name" value="synaptosomal-associated protein 47"/>
    <property type="match status" value="1"/>
</dbReference>
<dbReference type="Gene3D" id="1.20.5.110">
    <property type="match status" value="1"/>
</dbReference>
<dbReference type="Pfam" id="PF00531">
    <property type="entry name" value="Death"/>
    <property type="match status" value="1"/>
</dbReference>
<dbReference type="GO" id="GO:0048471">
    <property type="term" value="C:perinuclear region of cytoplasm"/>
    <property type="evidence" value="ECO:0007669"/>
    <property type="project" value="UniProtKB-SubCell"/>
</dbReference>
<name>C3ZGI7_BRAFL</name>
<comment type="similarity">
    <text evidence="7">Belongs to the SVAP1 family.</text>
</comment>
<dbReference type="Gene3D" id="1.10.533.10">
    <property type="entry name" value="Death Domain, Fas"/>
    <property type="match status" value="1"/>
</dbReference>
<dbReference type="InParanoid" id="C3ZGI7"/>
<dbReference type="eggNOG" id="KOG3065">
    <property type="taxonomic scope" value="Eukaryota"/>
</dbReference>
<protein>
    <recommendedName>
        <fullName evidence="8">Synaptosomal-associated protein 47</fullName>
    </recommendedName>
    <alternativeName>
        <fullName evidence="9">Synaptosomal-associated 47 kDa protein</fullName>
    </alternativeName>
</protein>
<dbReference type="FunFam" id="1.10.533.10:FF:000099">
    <property type="entry name" value="Uncharacterized protein"/>
    <property type="match status" value="1"/>
</dbReference>
<evidence type="ECO:0000256" key="5">
    <source>
        <dbReference type="ARBA" id="ARBA00023054"/>
    </source>
</evidence>
<reference evidence="11" key="1">
    <citation type="journal article" date="2008" name="Nature">
        <title>The amphioxus genome and the evolution of the chordate karyotype.</title>
        <authorList>
            <consortium name="US DOE Joint Genome Institute (JGI-PGF)"/>
            <person name="Putnam N.H."/>
            <person name="Butts T."/>
            <person name="Ferrier D.E.K."/>
            <person name="Furlong R.F."/>
            <person name="Hellsten U."/>
            <person name="Kawashima T."/>
            <person name="Robinson-Rechavi M."/>
            <person name="Shoguchi E."/>
            <person name="Terry A."/>
            <person name="Yu J.-K."/>
            <person name="Benito-Gutierrez E.L."/>
            <person name="Dubchak I."/>
            <person name="Garcia-Fernandez J."/>
            <person name="Gibson-Brown J.J."/>
            <person name="Grigoriev I.V."/>
            <person name="Horton A.C."/>
            <person name="de Jong P.J."/>
            <person name="Jurka J."/>
            <person name="Kapitonov V.V."/>
            <person name="Kohara Y."/>
            <person name="Kuroki Y."/>
            <person name="Lindquist E."/>
            <person name="Lucas S."/>
            <person name="Osoegawa K."/>
            <person name="Pennacchio L.A."/>
            <person name="Salamov A.A."/>
            <person name="Satou Y."/>
            <person name="Sauka-Spengler T."/>
            <person name="Schmutz J."/>
            <person name="Shin-I T."/>
            <person name="Toyoda A."/>
            <person name="Bronner-Fraser M."/>
            <person name="Fujiyama A."/>
            <person name="Holland L.Z."/>
            <person name="Holland P.W.H."/>
            <person name="Satoh N."/>
            <person name="Rokhsar D.S."/>
        </authorList>
    </citation>
    <scope>NUCLEOTIDE SEQUENCE [LARGE SCALE GENOMIC DNA]</scope>
    <source>
        <strain evidence="11">S238N-H82</strain>
        <tissue evidence="11">Testes</tissue>
    </source>
</reference>
<dbReference type="InterPro" id="IPR011993">
    <property type="entry name" value="PH-like_dom_sf"/>
</dbReference>
<evidence type="ECO:0000256" key="4">
    <source>
        <dbReference type="ARBA" id="ARBA00022737"/>
    </source>
</evidence>
<evidence type="ECO:0000256" key="9">
    <source>
        <dbReference type="ARBA" id="ARBA00032027"/>
    </source>
</evidence>
<dbReference type="SUPFAM" id="SSF58038">
    <property type="entry name" value="SNARE fusion complex"/>
    <property type="match status" value="1"/>
</dbReference>
<evidence type="ECO:0000259" key="10">
    <source>
        <dbReference type="PROSITE" id="PS50017"/>
    </source>
</evidence>
<proteinExistence type="inferred from homology"/>
<dbReference type="PANTHER" id="PTHR15077:SF9">
    <property type="entry name" value="C-TERMINAL OF ROC (COR) DOMAIN-CONTAINING PROTEIN"/>
    <property type="match status" value="1"/>
</dbReference>
<sequence>MASAVFRPYPICEWKASYYQDSLRKWVYNGTLTVTAEAIIFHDTPSNTVTTIHFEDITEVKRRTSMLIFSAVTVTTPDEIHWFSSLANPMSVYKTLEHFWRERLIPTKRSQSRELLQSSEVTSKLGQEMLSLMYDSYDTLGAAADELLHQGEQLDDVYRTVGDINQDLDVAETVISGLESWMGRWKAPGKKSRKFAQDTEFDWKATFVEYSILYAKKEKDQYVPGSLTVSKETIDIKDSKQKLLQSYSLREISSVVASSPWRATIKKNMIGQPDVVFHISSAKMPLILQALDHVIGPKIEYEEPEELVMWDGTHKATARTPTATVSGSPDDLPLSSILEKEHLTIPGPITESQDQRTVQSEESVVSEAEAKEITNMDNYFHVVVGNARDKWKEIGRRLGLSETDISAIDEEERGDTTEGCRKVLNKWRQMNGHNATVDVLKQAFIELERRDVVDLLEREYVGK</sequence>
<evidence type="ECO:0000313" key="11">
    <source>
        <dbReference type="EMBL" id="EEN48368.1"/>
    </source>
</evidence>
<dbReference type="SMART" id="SM00005">
    <property type="entry name" value="DEATH"/>
    <property type="match status" value="1"/>
</dbReference>
<accession>C3ZGI7</accession>
<feature type="domain" description="Death" evidence="10">
    <location>
        <begin position="390"/>
        <end position="460"/>
    </location>
</feature>
<dbReference type="InterPro" id="IPR000488">
    <property type="entry name" value="Death_dom"/>
</dbReference>
<dbReference type="PROSITE" id="PS50017">
    <property type="entry name" value="DEATH_DOMAIN"/>
    <property type="match status" value="1"/>
</dbReference>
<dbReference type="PANTHER" id="PTHR15077">
    <property type="entry name" value="FAS-ASSOCIATING DEATH DOMAIN-CONTAINING PROTEIN FADD"/>
    <property type="match status" value="1"/>
</dbReference>
<dbReference type="Pfam" id="PF02893">
    <property type="entry name" value="GRAM"/>
    <property type="match status" value="1"/>
</dbReference>
<dbReference type="InterPro" id="IPR016729">
    <property type="entry name" value="FADD"/>
</dbReference>
<keyword evidence="6" id="KW-0472">Membrane</keyword>
<evidence type="ECO:0000256" key="8">
    <source>
        <dbReference type="ARBA" id="ARBA00024443"/>
    </source>
</evidence>
<dbReference type="AlphaFoldDB" id="C3ZGI7"/>
<dbReference type="SUPFAM" id="SSF47986">
    <property type="entry name" value="DEATH domain"/>
    <property type="match status" value="1"/>
</dbReference>
<organism>
    <name type="scientific">Branchiostoma floridae</name>
    <name type="common">Florida lancelet</name>
    <name type="synonym">Amphioxus</name>
    <dbReference type="NCBI Taxonomy" id="7739"/>
    <lineage>
        <taxon>Eukaryota</taxon>
        <taxon>Metazoa</taxon>
        <taxon>Chordata</taxon>
        <taxon>Cephalochordata</taxon>
        <taxon>Leptocardii</taxon>
        <taxon>Amphioxiformes</taxon>
        <taxon>Branchiostomatidae</taxon>
        <taxon>Branchiostoma</taxon>
    </lineage>
</organism>
<evidence type="ECO:0000256" key="2">
    <source>
        <dbReference type="ARBA" id="ARBA00004556"/>
    </source>
</evidence>
<dbReference type="InterPro" id="IPR011029">
    <property type="entry name" value="DEATH-like_dom_sf"/>
</dbReference>
<dbReference type="GO" id="GO:0045202">
    <property type="term" value="C:synapse"/>
    <property type="evidence" value="ECO:0007669"/>
    <property type="project" value="UniProtKB-ARBA"/>
</dbReference>
<gene>
    <name evidence="11" type="ORF">BRAFLDRAFT_101243</name>
</gene>
<evidence type="ECO:0000256" key="6">
    <source>
        <dbReference type="ARBA" id="ARBA00023136"/>
    </source>
</evidence>
<evidence type="ECO:0000256" key="1">
    <source>
        <dbReference type="ARBA" id="ARBA00004308"/>
    </source>
</evidence>
<keyword evidence="3" id="KW-0963">Cytoplasm</keyword>
<evidence type="ECO:0000256" key="3">
    <source>
        <dbReference type="ARBA" id="ARBA00022490"/>
    </source>
</evidence>
<comment type="subcellular location">
    <subcellularLocation>
        <location evidence="2">Cytoplasm</location>
        <location evidence="2">Perinuclear region</location>
    </subcellularLocation>
    <subcellularLocation>
        <location evidence="1">Endomembrane system</location>
    </subcellularLocation>
</comment>
<dbReference type="CDD" id="cd01670">
    <property type="entry name" value="Death"/>
    <property type="match status" value="1"/>
</dbReference>
<dbReference type="EMBL" id="GG666618">
    <property type="protein sequence ID" value="EEN48368.1"/>
    <property type="molecule type" value="Genomic_DNA"/>
</dbReference>
<evidence type="ECO:0000256" key="7">
    <source>
        <dbReference type="ARBA" id="ARBA00024354"/>
    </source>
</evidence>
<keyword evidence="4" id="KW-0677">Repeat</keyword>
<dbReference type="Gene3D" id="2.30.29.30">
    <property type="entry name" value="Pleckstrin-homology domain (PH domain)/Phosphotyrosine-binding domain (PTB)"/>
    <property type="match status" value="1"/>
</dbReference>